<dbReference type="PANTHER" id="PTHR12406:SF22">
    <property type="entry name" value="1-ACYLGLYCEROL-3-PHOSPHATE O-ACYLTRANSFERASE PNPLA3"/>
    <property type="match status" value="1"/>
</dbReference>
<dbReference type="InParanoid" id="A0A672Z0B1"/>
<reference evidence="4" key="2">
    <citation type="submission" date="2025-08" db="UniProtKB">
        <authorList>
            <consortium name="Ensembl"/>
        </authorList>
    </citation>
    <scope>IDENTIFICATION</scope>
</reference>
<comment type="caution">
    <text evidence="2">Lacks conserved residue(s) required for the propagation of feature annotation.</text>
</comment>
<dbReference type="PROSITE" id="PS51635">
    <property type="entry name" value="PNPLA"/>
    <property type="match status" value="1"/>
</dbReference>
<keyword evidence="1 2" id="KW-0443">Lipid metabolism</keyword>
<keyword evidence="2" id="KW-0442">Lipid degradation</keyword>
<evidence type="ECO:0000259" key="3">
    <source>
        <dbReference type="PROSITE" id="PS51635"/>
    </source>
</evidence>
<feature type="short sequence motif" description="DGA/G" evidence="2">
    <location>
        <begin position="153"/>
        <end position="155"/>
    </location>
</feature>
<dbReference type="AlphaFoldDB" id="A0A672Z0B1"/>
<evidence type="ECO:0000256" key="1">
    <source>
        <dbReference type="ARBA" id="ARBA00023098"/>
    </source>
</evidence>
<proteinExistence type="predicted"/>
<protein>
    <recommendedName>
        <fullName evidence="3">PNPLA domain-containing protein</fullName>
    </recommendedName>
</protein>
<evidence type="ECO:0000313" key="5">
    <source>
        <dbReference type="Proteomes" id="UP000472271"/>
    </source>
</evidence>
<dbReference type="PANTHER" id="PTHR12406">
    <property type="entry name" value="CALCIUM-INDEPENDENT PHOSPHOLIPASE A2 IPLA2 -RELATED"/>
    <property type="match status" value="1"/>
</dbReference>
<evidence type="ECO:0000313" key="4">
    <source>
        <dbReference type="Ensembl" id="ENSSORP00005010164.1"/>
    </source>
</evidence>
<dbReference type="GO" id="GO:0019433">
    <property type="term" value="P:triglyceride catabolic process"/>
    <property type="evidence" value="ECO:0007669"/>
    <property type="project" value="TreeGrafter"/>
</dbReference>
<dbReference type="GO" id="GO:0005737">
    <property type="term" value="C:cytoplasm"/>
    <property type="evidence" value="ECO:0007669"/>
    <property type="project" value="TreeGrafter"/>
</dbReference>
<keyword evidence="5" id="KW-1185">Reference proteome</keyword>
<dbReference type="GO" id="GO:0004806">
    <property type="term" value="F:triacylglycerol lipase activity"/>
    <property type="evidence" value="ECO:0007669"/>
    <property type="project" value="TreeGrafter"/>
</dbReference>
<evidence type="ECO:0000256" key="2">
    <source>
        <dbReference type="PROSITE-ProRule" id="PRU01161"/>
    </source>
</evidence>
<dbReference type="Proteomes" id="UP000472271">
    <property type="component" value="Chromosome 6"/>
</dbReference>
<dbReference type="Ensembl" id="ENSSORT00005010495.1">
    <property type="protein sequence ID" value="ENSSORP00005010164.1"/>
    <property type="gene ID" value="ENSSORG00005005515.1"/>
</dbReference>
<dbReference type="SUPFAM" id="SSF52151">
    <property type="entry name" value="FabD/lysophospholipase-like"/>
    <property type="match status" value="1"/>
</dbReference>
<reference evidence="4" key="1">
    <citation type="submission" date="2019-06" db="EMBL/GenBank/DDBJ databases">
        <authorList>
            <consortium name="Wellcome Sanger Institute Data Sharing"/>
        </authorList>
    </citation>
    <scope>NUCLEOTIDE SEQUENCE [LARGE SCALE GENOMIC DNA]</scope>
</reference>
<name>A0A672Z0B1_9TELE</name>
<sequence length="258" mass="29238">MKRWNISFAGCGFRSIYYLGALSCILDRVPHLVHGASRFCGASSGCLVAAALAKLQHICKCILTARKLPLSVFHPSFSLLRSVQRSLMDRLPEDAHLRASGRLYVSLTRLHDGNNVLVSQFDSREELIQVKLKRTYHAVRGQCLFVCFQLYMDGALSNNMPLFEHRNTITLAPFSGESDICPTEGTFNILEVHYGNVSIQVNEGNVHRVWTSFLPPTTLAEICLNGYVDALRFLRQRREFNLWTSLELGDVHRTRREP</sequence>
<feature type="short sequence motif" description="GXSXG" evidence="2">
    <location>
        <begin position="41"/>
        <end position="45"/>
    </location>
</feature>
<dbReference type="Gene3D" id="3.40.1090.10">
    <property type="entry name" value="Cytosolic phospholipase A2 catalytic domain"/>
    <property type="match status" value="2"/>
</dbReference>
<dbReference type="GO" id="GO:0055088">
    <property type="term" value="P:lipid homeostasis"/>
    <property type="evidence" value="ECO:0007669"/>
    <property type="project" value="TreeGrafter"/>
</dbReference>
<dbReference type="InterPro" id="IPR002641">
    <property type="entry name" value="PNPLA_dom"/>
</dbReference>
<reference evidence="4" key="3">
    <citation type="submission" date="2025-09" db="UniProtKB">
        <authorList>
            <consortium name="Ensembl"/>
        </authorList>
    </citation>
    <scope>IDENTIFICATION</scope>
</reference>
<dbReference type="GO" id="GO:0016020">
    <property type="term" value="C:membrane"/>
    <property type="evidence" value="ECO:0007669"/>
    <property type="project" value="TreeGrafter"/>
</dbReference>
<dbReference type="InterPro" id="IPR016035">
    <property type="entry name" value="Acyl_Trfase/lysoPLipase"/>
</dbReference>
<feature type="active site" description="Nucleophile" evidence="2">
    <location>
        <position position="43"/>
    </location>
</feature>
<dbReference type="GO" id="GO:0005811">
    <property type="term" value="C:lipid droplet"/>
    <property type="evidence" value="ECO:0007669"/>
    <property type="project" value="TreeGrafter"/>
</dbReference>
<keyword evidence="2" id="KW-0378">Hydrolase</keyword>
<accession>A0A672Z0B1</accession>
<dbReference type="InterPro" id="IPR033562">
    <property type="entry name" value="PLPL"/>
</dbReference>
<feature type="domain" description="PNPLA" evidence="3">
    <location>
        <begin position="6"/>
        <end position="166"/>
    </location>
</feature>
<feature type="active site" description="Proton acceptor" evidence="2">
    <location>
        <position position="153"/>
    </location>
</feature>
<organism evidence="4 5">
    <name type="scientific">Sphaeramia orbicularis</name>
    <name type="common">orbiculate cardinalfish</name>
    <dbReference type="NCBI Taxonomy" id="375764"/>
    <lineage>
        <taxon>Eukaryota</taxon>
        <taxon>Metazoa</taxon>
        <taxon>Chordata</taxon>
        <taxon>Craniata</taxon>
        <taxon>Vertebrata</taxon>
        <taxon>Euteleostomi</taxon>
        <taxon>Actinopterygii</taxon>
        <taxon>Neopterygii</taxon>
        <taxon>Teleostei</taxon>
        <taxon>Neoteleostei</taxon>
        <taxon>Acanthomorphata</taxon>
        <taxon>Gobiaria</taxon>
        <taxon>Kurtiformes</taxon>
        <taxon>Apogonoidei</taxon>
        <taxon>Apogonidae</taxon>
        <taxon>Apogoninae</taxon>
        <taxon>Sphaeramia</taxon>
    </lineage>
</organism>